<name>A0AAP3DMC3_BRELA</name>
<evidence type="ECO:0000313" key="5">
    <source>
        <dbReference type="Proteomes" id="UP001077662"/>
    </source>
</evidence>
<dbReference type="Gene3D" id="3.30.420.10">
    <property type="entry name" value="Ribonuclease H-like superfamily/Ribonuclease H"/>
    <property type="match status" value="1"/>
</dbReference>
<reference evidence="4" key="1">
    <citation type="submission" date="2022-09" db="EMBL/GenBank/DDBJ databases">
        <title>Genome analysis and characterization of larvicidal activity of Brevibacillus strains.</title>
        <authorList>
            <person name="Patrusheva E.V."/>
            <person name="Izotova A.O."/>
            <person name="Toshchakov S.V."/>
            <person name="Sineoky S.P."/>
        </authorList>
    </citation>
    <scope>NUCLEOTIDE SEQUENCE</scope>
    <source>
        <strain evidence="4">VKPM_B-13247</strain>
    </source>
</reference>
<comment type="caution">
    <text evidence="4">The sequence shown here is derived from an EMBL/GenBank/DDBJ whole genome shotgun (WGS) entry which is preliminary data.</text>
</comment>
<dbReference type="PROSITE" id="PS50994">
    <property type="entry name" value="INTEGRASE"/>
    <property type="match status" value="1"/>
</dbReference>
<dbReference type="InterPro" id="IPR048020">
    <property type="entry name" value="Transpos_IS3"/>
</dbReference>
<gene>
    <name evidence="4" type="ORF">O0554_27220</name>
</gene>
<dbReference type="Pfam" id="PF00665">
    <property type="entry name" value="rve"/>
    <property type="match status" value="1"/>
</dbReference>
<comment type="function">
    <text evidence="1">Involved in the transposition of the insertion sequence.</text>
</comment>
<dbReference type="NCBIfam" id="NF033516">
    <property type="entry name" value="transpos_IS3"/>
    <property type="match status" value="1"/>
</dbReference>
<dbReference type="InterPro" id="IPR050900">
    <property type="entry name" value="Transposase_IS3/IS150/IS904"/>
</dbReference>
<dbReference type="Proteomes" id="UP001077662">
    <property type="component" value="Unassembled WGS sequence"/>
</dbReference>
<dbReference type="InterPro" id="IPR012337">
    <property type="entry name" value="RNaseH-like_sf"/>
</dbReference>
<dbReference type="GO" id="GO:0003676">
    <property type="term" value="F:nucleic acid binding"/>
    <property type="evidence" value="ECO:0007669"/>
    <property type="project" value="InterPro"/>
</dbReference>
<keyword evidence="2" id="KW-0175">Coiled coil</keyword>
<dbReference type="InterPro" id="IPR009057">
    <property type="entry name" value="Homeodomain-like_sf"/>
</dbReference>
<feature type="domain" description="Integrase catalytic" evidence="3">
    <location>
        <begin position="221"/>
        <end position="381"/>
    </location>
</feature>
<sequence>MATRVSYPMEIKMKAVEMRLAGIPVKEVMDQLCIKNKTQLKTWMRWYRNGETHRFEQPVGKQYTYGKGAEFTSELEKLKQENRFLKQQLDVFKKVQGVGKEVSPEVVVQWMNEIKGEVSTQLACQWLGIPRSTYYRWRKQLDVQVLNPLVAHIRRLCQEHRFRYGYRKITALLRRVMQINHKRVQRIMREEGLQCRVKVKKRKRIGQPIQVADHLLKRDFQANHPLQKLVTDITYLPYGGKMLYLSSIMDLYNGEIIAYSIGDTQDTTLVLDTLQQLPPLEQCMLHSDQGSVYTSSAYQLAVKERGITMSMSRKGTPADNAPIESFHACLKSETFILEGLTCTTTAIVEQTVREYISYYNSIRIQTKLNNQSPVEFRRLAA</sequence>
<dbReference type="InterPro" id="IPR025948">
    <property type="entry name" value="HTH-like_dom"/>
</dbReference>
<feature type="coiled-coil region" evidence="2">
    <location>
        <begin position="68"/>
        <end position="95"/>
    </location>
</feature>
<organism evidence="4 5">
    <name type="scientific">Brevibacillus laterosporus</name>
    <name type="common">Bacillus laterosporus</name>
    <dbReference type="NCBI Taxonomy" id="1465"/>
    <lineage>
        <taxon>Bacteria</taxon>
        <taxon>Bacillati</taxon>
        <taxon>Bacillota</taxon>
        <taxon>Bacilli</taxon>
        <taxon>Bacillales</taxon>
        <taxon>Paenibacillaceae</taxon>
        <taxon>Brevibacillus</taxon>
    </lineage>
</organism>
<dbReference type="RefSeq" id="WP_258435147.1">
    <property type="nucleotide sequence ID" value="NZ_JANSGW010000113.1"/>
</dbReference>
<evidence type="ECO:0000313" key="4">
    <source>
        <dbReference type="EMBL" id="MCZ0810522.1"/>
    </source>
</evidence>
<dbReference type="SUPFAM" id="SSF53098">
    <property type="entry name" value="Ribonuclease H-like"/>
    <property type="match status" value="1"/>
</dbReference>
<dbReference type="Pfam" id="PF13333">
    <property type="entry name" value="rve_2"/>
    <property type="match status" value="1"/>
</dbReference>
<dbReference type="Pfam" id="PF13276">
    <property type="entry name" value="HTH_21"/>
    <property type="match status" value="1"/>
</dbReference>
<dbReference type="EMBL" id="JAPTNE010000113">
    <property type="protein sequence ID" value="MCZ0810522.1"/>
    <property type="molecule type" value="Genomic_DNA"/>
</dbReference>
<dbReference type="SUPFAM" id="SSF46689">
    <property type="entry name" value="Homeodomain-like"/>
    <property type="match status" value="1"/>
</dbReference>
<dbReference type="InterPro" id="IPR001584">
    <property type="entry name" value="Integrase_cat-core"/>
</dbReference>
<evidence type="ECO:0000259" key="3">
    <source>
        <dbReference type="PROSITE" id="PS50994"/>
    </source>
</evidence>
<evidence type="ECO:0000256" key="2">
    <source>
        <dbReference type="SAM" id="Coils"/>
    </source>
</evidence>
<dbReference type="InterPro" id="IPR036397">
    <property type="entry name" value="RNaseH_sf"/>
</dbReference>
<accession>A0AAP3DMC3</accession>
<protein>
    <submittedName>
        <fullName evidence="4">IS3 family transposase</fullName>
    </submittedName>
</protein>
<dbReference type="AlphaFoldDB" id="A0AAP3DMC3"/>
<dbReference type="GO" id="GO:0015074">
    <property type="term" value="P:DNA integration"/>
    <property type="evidence" value="ECO:0007669"/>
    <property type="project" value="InterPro"/>
</dbReference>
<dbReference type="PANTHER" id="PTHR46889">
    <property type="entry name" value="TRANSPOSASE INSF FOR INSERTION SEQUENCE IS3B-RELATED"/>
    <property type="match status" value="1"/>
</dbReference>
<proteinExistence type="predicted"/>
<dbReference type="PANTHER" id="PTHR46889:SF4">
    <property type="entry name" value="TRANSPOSASE INSO FOR INSERTION SEQUENCE ELEMENT IS911B-RELATED"/>
    <property type="match status" value="1"/>
</dbReference>
<evidence type="ECO:0000256" key="1">
    <source>
        <dbReference type="ARBA" id="ARBA00002286"/>
    </source>
</evidence>